<keyword evidence="3" id="KW-1185">Reference proteome</keyword>
<accession>A0A9P4K7B2</accession>
<name>A0A9P4K7B2_9PLEO</name>
<dbReference type="Pfam" id="PF06985">
    <property type="entry name" value="HET"/>
    <property type="match status" value="1"/>
</dbReference>
<dbReference type="AlphaFoldDB" id="A0A9P4K7B2"/>
<feature type="non-terminal residue" evidence="2">
    <location>
        <position position="458"/>
    </location>
</feature>
<dbReference type="OrthoDB" id="2958217at2759"/>
<evidence type="ECO:0000259" key="1">
    <source>
        <dbReference type="Pfam" id="PF06985"/>
    </source>
</evidence>
<reference evidence="3" key="1">
    <citation type="journal article" date="2020" name="Stud. Mycol.">
        <title>101 Dothideomycetes genomes: A test case for predicting lifestyles and emergence of pathogens.</title>
        <authorList>
            <person name="Haridas S."/>
            <person name="Albert R."/>
            <person name="Binder M."/>
            <person name="Bloem J."/>
            <person name="LaButti K."/>
            <person name="Salamov A."/>
            <person name="Andreopoulos B."/>
            <person name="Baker S."/>
            <person name="Barry K."/>
            <person name="Bills G."/>
            <person name="Bluhm B."/>
            <person name="Cannon C."/>
            <person name="Castanera R."/>
            <person name="Culley D."/>
            <person name="Daum C."/>
            <person name="Ezra D."/>
            <person name="Gonzalez J."/>
            <person name="Henrissat B."/>
            <person name="Kuo A."/>
            <person name="Liang C."/>
            <person name="Lipzen A."/>
            <person name="Lutzoni F."/>
            <person name="Magnuson J."/>
            <person name="Mondo S."/>
            <person name="Nolan M."/>
            <person name="Ohm R."/>
            <person name="Pangilinan J."/>
            <person name="Park H.-J."/>
            <person name="Ramirez L."/>
            <person name="Alfaro M."/>
            <person name="Sun H."/>
            <person name="Tritt A."/>
            <person name="Yoshinaga Y."/>
            <person name="Zwiers L.-H."/>
            <person name="Turgeon B."/>
            <person name="Goodwin S."/>
            <person name="Spatafora J."/>
            <person name="Crous P."/>
            <person name="Grigoriev I."/>
        </authorList>
    </citation>
    <scope>NUCLEOTIDE SEQUENCE [LARGE SCALE GENOMIC DNA]</scope>
    <source>
        <strain evidence="3">CBS 304.66</strain>
    </source>
</reference>
<evidence type="ECO:0000313" key="3">
    <source>
        <dbReference type="Proteomes" id="UP000800093"/>
    </source>
</evidence>
<evidence type="ECO:0000313" key="2">
    <source>
        <dbReference type="EMBL" id="KAF2263106.1"/>
    </source>
</evidence>
<proteinExistence type="predicted"/>
<dbReference type="PANTHER" id="PTHR33112">
    <property type="entry name" value="DOMAIN PROTEIN, PUTATIVE-RELATED"/>
    <property type="match status" value="1"/>
</dbReference>
<feature type="domain" description="Heterokaryon incompatibility" evidence="1">
    <location>
        <begin position="175"/>
        <end position="318"/>
    </location>
</feature>
<dbReference type="PANTHER" id="PTHR33112:SF10">
    <property type="entry name" value="TOL"/>
    <property type="match status" value="1"/>
</dbReference>
<protein>
    <submittedName>
        <fullName evidence="2">HET-domain-containing protein</fullName>
    </submittedName>
</protein>
<comment type="caution">
    <text evidence="2">The sequence shown here is derived from an EMBL/GenBank/DDBJ whole genome shotgun (WGS) entry which is preliminary data.</text>
</comment>
<dbReference type="InterPro" id="IPR010730">
    <property type="entry name" value="HET"/>
</dbReference>
<dbReference type="Proteomes" id="UP000800093">
    <property type="component" value="Unassembled WGS sequence"/>
</dbReference>
<gene>
    <name evidence="2" type="ORF">CC78DRAFT_466492</name>
</gene>
<organism evidence="2 3">
    <name type="scientific">Lojkania enalia</name>
    <dbReference type="NCBI Taxonomy" id="147567"/>
    <lineage>
        <taxon>Eukaryota</taxon>
        <taxon>Fungi</taxon>
        <taxon>Dikarya</taxon>
        <taxon>Ascomycota</taxon>
        <taxon>Pezizomycotina</taxon>
        <taxon>Dothideomycetes</taxon>
        <taxon>Pleosporomycetidae</taxon>
        <taxon>Pleosporales</taxon>
        <taxon>Pleosporales incertae sedis</taxon>
        <taxon>Lojkania</taxon>
    </lineage>
</organism>
<dbReference type="EMBL" id="ML986631">
    <property type="protein sequence ID" value="KAF2263106.1"/>
    <property type="molecule type" value="Genomic_DNA"/>
</dbReference>
<sequence length="458" mass="52423">MINTPDDEWHLHHDTYAAVQDAASRIGCPICVELVKRIDEFTPSSSSDNRTCIKYGFIKVDPDYRIVDLKVDESDNYPSSTDFRWHLIRVSGIEYDKHLASLHHVCLNTPPSSTGDPDVAALARSWLDECQREHTTCYNGSPDYYPPRLLDLNESVPRLVTTEPLIEQRRINGPYATLSHCWGPNPQFLTLTQDNIHQLQQEIPIPNLPATFGDAISFCRQLNLQYLWIDSLCIIQSGDNSQDQSLHLPKIPAIYRNALLNISAAHVASPTEPLFSARNPQAIKPILLKNEYLLISDSFLEDEPFHSPLHRRAWVLQERLLSPRVVHFGRNQVFWECSEWNKDAMRSETFQGGLPRKLGLDKEFDLPDFQSTEKEDADEAMSVLVSEYSDCKLTYPDHDKLVAFAGIAEHFSRVCGDEYVAGLFLREFPDALVWIVLIPPKSRPEYRIYRCPSWSWGN</sequence>